<dbReference type="PROSITE" id="PS51257">
    <property type="entry name" value="PROKAR_LIPOPROTEIN"/>
    <property type="match status" value="1"/>
</dbReference>
<dbReference type="KEGG" id="llu:AKJ09_01771"/>
<evidence type="ECO:0000313" key="2">
    <source>
        <dbReference type="Proteomes" id="UP000064967"/>
    </source>
</evidence>
<dbReference type="RefSeq" id="WP_146646604.1">
    <property type="nucleotide sequence ID" value="NZ_CP012333.1"/>
</dbReference>
<dbReference type="EMBL" id="CP012333">
    <property type="protein sequence ID" value="AKU95107.1"/>
    <property type="molecule type" value="Genomic_DNA"/>
</dbReference>
<dbReference type="AlphaFoldDB" id="A0A0K1PNL5"/>
<organism evidence="1 2">
    <name type="scientific">Labilithrix luteola</name>
    <dbReference type="NCBI Taxonomy" id="1391654"/>
    <lineage>
        <taxon>Bacteria</taxon>
        <taxon>Pseudomonadati</taxon>
        <taxon>Myxococcota</taxon>
        <taxon>Polyangia</taxon>
        <taxon>Polyangiales</taxon>
        <taxon>Labilitrichaceae</taxon>
        <taxon>Labilithrix</taxon>
    </lineage>
</organism>
<sequence>MHARGSNVRAWVGPAVACALACACANSPEETTPPAAETPSNDASPPEVVVDAGVETGACEDCELFPSVCREGNFCPVEGLFGTGIDTRVRLNDIDGSSDRDVWVVGSLGTVLHFDGATWQVSRLESEETLSRLVLRPDGEMWAASSLAFVYVREAGAADWRAITPMDTGGAAYSEWSALQAMWSAPGSEWVWLGIDYTYIQLMRARTAGDGIELDPTPSNVYDAFGQRVMALHGVTDDEVWAVGERGSVFRISNATSEPSIQAFNSQTQTTLHDVWALAANDVWAVGAAGTVRRYRGGELAWEVAEGISTKATLRGVWASSASDVWAVGDDATILHFDGVAWSQTAVANLGGNRPALYGVWGTDAEHVWAIGDGVLLALTTSAGNTQ</sequence>
<reference evidence="1 2" key="1">
    <citation type="submission" date="2015-08" db="EMBL/GenBank/DDBJ databases">
        <authorList>
            <person name="Babu N.S."/>
            <person name="Beckwith C.J."/>
            <person name="Beseler K.G."/>
            <person name="Brison A."/>
            <person name="Carone J.V."/>
            <person name="Caskin T.P."/>
            <person name="Diamond M."/>
            <person name="Durham M.E."/>
            <person name="Foxe J.M."/>
            <person name="Go M."/>
            <person name="Henderson B.A."/>
            <person name="Jones I.B."/>
            <person name="McGettigan J.A."/>
            <person name="Micheletti S.J."/>
            <person name="Nasrallah M.E."/>
            <person name="Ortiz D."/>
            <person name="Piller C.R."/>
            <person name="Privatt S.R."/>
            <person name="Schneider S.L."/>
            <person name="Sharp S."/>
            <person name="Smith T.C."/>
            <person name="Stanton J.D."/>
            <person name="Ullery H.E."/>
            <person name="Wilson R.J."/>
            <person name="Serrano M.G."/>
            <person name="Buck G."/>
            <person name="Lee V."/>
            <person name="Wang Y."/>
            <person name="Carvalho R."/>
            <person name="Voegtly L."/>
            <person name="Shi R."/>
            <person name="Duckworth R."/>
            <person name="Johnson A."/>
            <person name="Loviza R."/>
            <person name="Walstead R."/>
            <person name="Shah Z."/>
            <person name="Kiflezghi M."/>
            <person name="Wade K."/>
            <person name="Ball S.L."/>
            <person name="Bradley K.W."/>
            <person name="Asai D.J."/>
            <person name="Bowman C.A."/>
            <person name="Russell D.A."/>
            <person name="Pope W.H."/>
            <person name="Jacobs-Sera D."/>
            <person name="Hendrix R.W."/>
            <person name="Hatfull G.F."/>
        </authorList>
    </citation>
    <scope>NUCLEOTIDE SEQUENCE [LARGE SCALE GENOMIC DNA]</scope>
    <source>
        <strain evidence="1 2">DSM 27648</strain>
    </source>
</reference>
<dbReference type="STRING" id="1391654.AKJ09_01771"/>
<dbReference type="OrthoDB" id="8093255at2"/>
<gene>
    <name evidence="1" type="ORF">AKJ09_01771</name>
</gene>
<keyword evidence="2" id="KW-1185">Reference proteome</keyword>
<proteinExistence type="predicted"/>
<name>A0A0K1PNL5_9BACT</name>
<dbReference type="SUPFAM" id="SSF69322">
    <property type="entry name" value="Tricorn protease domain 2"/>
    <property type="match status" value="1"/>
</dbReference>
<evidence type="ECO:0008006" key="3">
    <source>
        <dbReference type="Google" id="ProtNLM"/>
    </source>
</evidence>
<accession>A0A0K1PNL5</accession>
<protein>
    <recommendedName>
        <fullName evidence="3">Type IV fimbrial biogenesis protein PilY1</fullName>
    </recommendedName>
</protein>
<evidence type="ECO:0000313" key="1">
    <source>
        <dbReference type="EMBL" id="AKU95107.1"/>
    </source>
</evidence>
<dbReference type="Proteomes" id="UP000064967">
    <property type="component" value="Chromosome"/>
</dbReference>